<organism evidence="1 2">
    <name type="scientific">Odoribacter splanchnicus</name>
    <dbReference type="NCBI Taxonomy" id="28118"/>
    <lineage>
        <taxon>Bacteria</taxon>
        <taxon>Pseudomonadati</taxon>
        <taxon>Bacteroidota</taxon>
        <taxon>Bacteroidia</taxon>
        <taxon>Bacteroidales</taxon>
        <taxon>Odoribacteraceae</taxon>
        <taxon>Odoribacter</taxon>
    </lineage>
</organism>
<dbReference type="EMBL" id="QSCO01000068">
    <property type="protein sequence ID" value="RGY01436.1"/>
    <property type="molecule type" value="Genomic_DNA"/>
</dbReference>
<proteinExistence type="predicted"/>
<evidence type="ECO:0000313" key="2">
    <source>
        <dbReference type="Proteomes" id="UP000284434"/>
    </source>
</evidence>
<protein>
    <submittedName>
        <fullName evidence="1">Uncharacterized protein</fullName>
    </submittedName>
</protein>
<comment type="caution">
    <text evidence="1">The sequence shown here is derived from an EMBL/GenBank/DDBJ whole genome shotgun (WGS) entry which is preliminary data.</text>
</comment>
<gene>
    <name evidence="1" type="ORF">DXA53_20245</name>
</gene>
<dbReference type="Proteomes" id="UP000284434">
    <property type="component" value="Unassembled WGS sequence"/>
</dbReference>
<name>A0A413I2B9_9BACT</name>
<reference evidence="1 2" key="1">
    <citation type="submission" date="2018-08" db="EMBL/GenBank/DDBJ databases">
        <title>A genome reference for cultivated species of the human gut microbiota.</title>
        <authorList>
            <person name="Zou Y."/>
            <person name="Xue W."/>
            <person name="Luo G."/>
        </authorList>
    </citation>
    <scope>NUCLEOTIDE SEQUENCE [LARGE SCALE GENOMIC DNA]</scope>
    <source>
        <strain evidence="1 2">OF03-11</strain>
    </source>
</reference>
<sequence length="87" mass="10062">MHRVCPFMLSSLLETLSYGIPFVKNVDPTGQFLNDSERVPCQVIAVIEDLPQNSHFNFEYLESMTPDVADYDGLEFFIYLKFRKGVH</sequence>
<dbReference type="AlphaFoldDB" id="A0A413I2B9"/>
<accession>A0A413I2B9</accession>
<evidence type="ECO:0000313" key="1">
    <source>
        <dbReference type="EMBL" id="RGY01436.1"/>
    </source>
</evidence>